<organism evidence="1 2">
    <name type="scientific">Parablautia intestinalis</name>
    <dbReference type="NCBI Taxonomy" id="2320100"/>
    <lineage>
        <taxon>Bacteria</taxon>
        <taxon>Bacillati</taxon>
        <taxon>Bacillota</taxon>
        <taxon>Clostridia</taxon>
        <taxon>Lachnospirales</taxon>
        <taxon>Lachnospiraceae</taxon>
        <taxon>Parablautia</taxon>
    </lineage>
</organism>
<accession>A0A3A9AL42</accession>
<reference evidence="1 2" key="1">
    <citation type="submission" date="2018-09" db="EMBL/GenBank/DDBJ databases">
        <title>Murine metabolic-syndrome-specific gut microbial biobank.</title>
        <authorList>
            <person name="Liu C."/>
        </authorList>
    </citation>
    <scope>NUCLEOTIDE SEQUENCE [LARGE SCALE GENOMIC DNA]</scope>
    <source>
        <strain evidence="1 2">0.1xD8-82</strain>
    </source>
</reference>
<dbReference type="Proteomes" id="UP000280696">
    <property type="component" value="Unassembled WGS sequence"/>
</dbReference>
<evidence type="ECO:0000313" key="2">
    <source>
        <dbReference type="Proteomes" id="UP000280696"/>
    </source>
</evidence>
<protein>
    <recommendedName>
        <fullName evidence="3">ATP-binding protein</fullName>
    </recommendedName>
</protein>
<sequence length="81" mass="9662">MRNFENQSDNLRELTKYRKRIGNYQILILDEWHNRPGGGTQADSIMDRIIHNAYEIPTNETNLRKLYDSKKLKRLVDEIEA</sequence>
<dbReference type="EMBL" id="RAYQ01000033">
    <property type="protein sequence ID" value="RKI88026.1"/>
    <property type="molecule type" value="Genomic_DNA"/>
</dbReference>
<name>A0A3A9AL42_9FIRM</name>
<keyword evidence="2" id="KW-1185">Reference proteome</keyword>
<gene>
    <name evidence="1" type="ORF">D7V94_19980</name>
</gene>
<proteinExistence type="predicted"/>
<dbReference type="AlphaFoldDB" id="A0A3A9AL42"/>
<comment type="caution">
    <text evidence="1">The sequence shown here is derived from an EMBL/GenBank/DDBJ whole genome shotgun (WGS) entry which is preliminary data.</text>
</comment>
<evidence type="ECO:0008006" key="3">
    <source>
        <dbReference type="Google" id="ProtNLM"/>
    </source>
</evidence>
<evidence type="ECO:0000313" key="1">
    <source>
        <dbReference type="EMBL" id="RKI88026.1"/>
    </source>
</evidence>